<feature type="domain" description="KIB1-4 beta-propeller" evidence="1">
    <location>
        <begin position="169"/>
        <end position="246"/>
    </location>
</feature>
<dbReference type="EMBL" id="RWGY01000039">
    <property type="protein sequence ID" value="TVU12605.1"/>
    <property type="molecule type" value="Genomic_DNA"/>
</dbReference>
<proteinExistence type="predicted"/>
<dbReference type="PANTHER" id="PTHR33110:SF138">
    <property type="entry name" value="DUF295 DOMAIN-CONTAINING PROTEIN"/>
    <property type="match status" value="1"/>
</dbReference>
<dbReference type="InterPro" id="IPR005174">
    <property type="entry name" value="KIB1-4_b-propeller"/>
</dbReference>
<dbReference type="Proteomes" id="UP000324897">
    <property type="component" value="Chromosome 3"/>
</dbReference>
<feature type="non-terminal residue" evidence="2">
    <location>
        <position position="284"/>
    </location>
</feature>
<protein>
    <recommendedName>
        <fullName evidence="1">KIB1-4 beta-propeller domain-containing protein</fullName>
    </recommendedName>
</protein>
<evidence type="ECO:0000313" key="2">
    <source>
        <dbReference type="EMBL" id="TVU12605.1"/>
    </source>
</evidence>
<evidence type="ECO:0000259" key="1">
    <source>
        <dbReference type="Pfam" id="PF03478"/>
    </source>
</evidence>
<comment type="caution">
    <text evidence="2">The sequence shown here is derived from an EMBL/GenBank/DDBJ whole genome shotgun (WGS) entry which is preliminary data.</text>
</comment>
<evidence type="ECO:0000313" key="3">
    <source>
        <dbReference type="Proteomes" id="UP000324897"/>
    </source>
</evidence>
<accession>A0A5J9TMT6</accession>
<dbReference type="Gramene" id="TVU12605">
    <property type="protein sequence ID" value="TVU12605"/>
    <property type="gene ID" value="EJB05_46256"/>
</dbReference>
<sequence length="284" mass="31537">MQPLSPPLPWLTLLDGSFLSIPGGEIIRMRTRHDYCCYGSIYNWIFLMRSDGGCSLLNPFSKAKLHLPKLATLNFGRNPLYYKLVASLPLDSSPDSFIAVLIFDDCSSTVCVCQPPVSINLPKESTLELVHDIFDVAFFDGKLYGVAFGYNLVIFEITYDLGGRGFFRLDRTAAFEVFEADLSTKPGHWRSVDKLGGQALFVSKHCSKSLPAGESNGIQEDCIYFICDYPSASFAADPLRDAGVYNMKNGTIVPLLSETATVPQHHGGQWCPTWIFPTDNRLIL</sequence>
<dbReference type="AlphaFoldDB" id="A0A5J9TMT6"/>
<reference evidence="2 3" key="1">
    <citation type="journal article" date="2019" name="Sci. Rep.">
        <title>A high-quality genome of Eragrostis curvula grass provides insights into Poaceae evolution and supports new strategies to enhance forage quality.</title>
        <authorList>
            <person name="Carballo J."/>
            <person name="Santos B.A.C.M."/>
            <person name="Zappacosta D."/>
            <person name="Garbus I."/>
            <person name="Selva J.P."/>
            <person name="Gallo C.A."/>
            <person name="Diaz A."/>
            <person name="Albertini E."/>
            <person name="Caccamo M."/>
            <person name="Echenique V."/>
        </authorList>
    </citation>
    <scope>NUCLEOTIDE SEQUENCE [LARGE SCALE GENOMIC DNA]</scope>
    <source>
        <strain evidence="3">cv. Victoria</strain>
        <tissue evidence="2">Leaf</tissue>
    </source>
</reference>
<dbReference type="Pfam" id="PF03478">
    <property type="entry name" value="Beta-prop_KIB1-4"/>
    <property type="match status" value="2"/>
</dbReference>
<dbReference type="PANTHER" id="PTHR33110">
    <property type="entry name" value="F-BOX/KELCH-REPEAT PROTEIN-RELATED"/>
    <property type="match status" value="1"/>
</dbReference>
<gene>
    <name evidence="2" type="ORF">EJB05_46256</name>
</gene>
<feature type="domain" description="KIB1-4 beta-propeller" evidence="1">
    <location>
        <begin position="18"/>
        <end position="158"/>
    </location>
</feature>
<keyword evidence="3" id="KW-1185">Reference proteome</keyword>
<name>A0A5J9TMT6_9POAL</name>
<organism evidence="2 3">
    <name type="scientific">Eragrostis curvula</name>
    <name type="common">weeping love grass</name>
    <dbReference type="NCBI Taxonomy" id="38414"/>
    <lineage>
        <taxon>Eukaryota</taxon>
        <taxon>Viridiplantae</taxon>
        <taxon>Streptophyta</taxon>
        <taxon>Embryophyta</taxon>
        <taxon>Tracheophyta</taxon>
        <taxon>Spermatophyta</taxon>
        <taxon>Magnoliopsida</taxon>
        <taxon>Liliopsida</taxon>
        <taxon>Poales</taxon>
        <taxon>Poaceae</taxon>
        <taxon>PACMAD clade</taxon>
        <taxon>Chloridoideae</taxon>
        <taxon>Eragrostideae</taxon>
        <taxon>Eragrostidinae</taxon>
        <taxon>Eragrostis</taxon>
    </lineage>
</organism>
<dbReference type="OrthoDB" id="621744at2759"/>